<dbReference type="PANTHER" id="PTHR38116">
    <property type="entry name" value="CHROMOSOME 7, WHOLE GENOME SHOTGUN SEQUENCE"/>
    <property type="match status" value="1"/>
</dbReference>
<feature type="compositionally biased region" description="Basic and acidic residues" evidence="1">
    <location>
        <begin position="52"/>
        <end position="61"/>
    </location>
</feature>
<proteinExistence type="predicted"/>
<feature type="region of interest" description="Disordered" evidence="1">
    <location>
        <begin position="1"/>
        <end position="61"/>
    </location>
</feature>
<reference evidence="2" key="1">
    <citation type="journal article" date="2020" name="Stud. Mycol.">
        <title>101 Dothideomycetes genomes: a test case for predicting lifestyles and emergence of pathogens.</title>
        <authorList>
            <person name="Haridas S."/>
            <person name="Albert R."/>
            <person name="Binder M."/>
            <person name="Bloem J."/>
            <person name="Labutti K."/>
            <person name="Salamov A."/>
            <person name="Andreopoulos B."/>
            <person name="Baker S."/>
            <person name="Barry K."/>
            <person name="Bills G."/>
            <person name="Bluhm B."/>
            <person name="Cannon C."/>
            <person name="Castanera R."/>
            <person name="Culley D."/>
            <person name="Daum C."/>
            <person name="Ezra D."/>
            <person name="Gonzalez J."/>
            <person name="Henrissat B."/>
            <person name="Kuo A."/>
            <person name="Liang C."/>
            <person name="Lipzen A."/>
            <person name="Lutzoni F."/>
            <person name="Magnuson J."/>
            <person name="Mondo S."/>
            <person name="Nolan M."/>
            <person name="Ohm R."/>
            <person name="Pangilinan J."/>
            <person name="Park H.-J."/>
            <person name="Ramirez L."/>
            <person name="Alfaro M."/>
            <person name="Sun H."/>
            <person name="Tritt A."/>
            <person name="Yoshinaga Y."/>
            <person name="Zwiers L.-H."/>
            <person name="Turgeon B."/>
            <person name="Goodwin S."/>
            <person name="Spatafora J."/>
            <person name="Crous P."/>
            <person name="Grigoriev I."/>
        </authorList>
    </citation>
    <scope>NUCLEOTIDE SEQUENCE</scope>
    <source>
        <strain evidence="2">CBS 123094</strain>
    </source>
</reference>
<evidence type="ECO:0000256" key="1">
    <source>
        <dbReference type="SAM" id="MobiDB-lite"/>
    </source>
</evidence>
<dbReference type="AlphaFoldDB" id="A0A6A5WCS6"/>
<dbReference type="Proteomes" id="UP000799779">
    <property type="component" value="Unassembled WGS sequence"/>
</dbReference>
<evidence type="ECO:0000313" key="3">
    <source>
        <dbReference type="Proteomes" id="UP000799779"/>
    </source>
</evidence>
<accession>A0A6A5WCS6</accession>
<dbReference type="PANTHER" id="PTHR38116:SF9">
    <property type="entry name" value="BZIP DOMAIN-CONTAINING PROTEIN"/>
    <property type="match status" value="1"/>
</dbReference>
<protein>
    <recommendedName>
        <fullName evidence="4">BZIP domain-containing protein</fullName>
    </recommendedName>
</protein>
<feature type="compositionally biased region" description="Basic and acidic residues" evidence="1">
    <location>
        <begin position="1"/>
        <end position="29"/>
    </location>
</feature>
<dbReference type="Pfam" id="PF11905">
    <property type="entry name" value="DUF3425"/>
    <property type="match status" value="1"/>
</dbReference>
<gene>
    <name evidence="2" type="ORF">P154DRAFT_346015</name>
</gene>
<organism evidence="2 3">
    <name type="scientific">Amniculicola lignicola CBS 123094</name>
    <dbReference type="NCBI Taxonomy" id="1392246"/>
    <lineage>
        <taxon>Eukaryota</taxon>
        <taxon>Fungi</taxon>
        <taxon>Dikarya</taxon>
        <taxon>Ascomycota</taxon>
        <taxon>Pezizomycotina</taxon>
        <taxon>Dothideomycetes</taxon>
        <taxon>Pleosporomycetidae</taxon>
        <taxon>Pleosporales</taxon>
        <taxon>Amniculicolaceae</taxon>
        <taxon>Amniculicola</taxon>
    </lineage>
</organism>
<keyword evidence="3" id="KW-1185">Reference proteome</keyword>
<name>A0A6A5WCS6_9PLEO</name>
<evidence type="ECO:0000313" key="2">
    <source>
        <dbReference type="EMBL" id="KAF1995436.1"/>
    </source>
</evidence>
<dbReference type="OrthoDB" id="2245989at2759"/>
<sequence length="242" mass="27112">MGRKTSPQEDNWRNVEDARKRKQIQDRLAQRARRKRLREAKTNAKQAPGEAAETRAGSDTHTTERALVATAARFHQSPDTTAFCFPYGNTTEDTEDWLSLTSSSEDVDGVAPAYMPLSLNSQPVFAPTVFTAMFINGTILGLKCGVTIPSKSSPPSINVPPSLRPTALQTMTIHPQWFDRFPFPGVRDNLISACGFLDEEALMQDLFSVPSFHVKSGYEPWDPKGWSIERSFAEKWGFLFLR</sequence>
<dbReference type="InterPro" id="IPR021833">
    <property type="entry name" value="DUF3425"/>
</dbReference>
<dbReference type="EMBL" id="ML977639">
    <property type="protein sequence ID" value="KAF1995436.1"/>
    <property type="molecule type" value="Genomic_DNA"/>
</dbReference>
<evidence type="ECO:0008006" key="4">
    <source>
        <dbReference type="Google" id="ProtNLM"/>
    </source>
</evidence>